<dbReference type="AlphaFoldDB" id="B8KVF9"/>
<protein>
    <submittedName>
        <fullName evidence="2">Uncharacterized protein</fullName>
    </submittedName>
</protein>
<dbReference type="HOGENOM" id="CLU_3292032_0_0_6"/>
<proteinExistence type="predicted"/>
<feature type="region of interest" description="Disordered" evidence="1">
    <location>
        <begin position="1"/>
        <end position="40"/>
    </location>
</feature>
<accession>B8KVF9</accession>
<evidence type="ECO:0000313" key="3">
    <source>
        <dbReference type="Proteomes" id="UP000004699"/>
    </source>
</evidence>
<evidence type="ECO:0000256" key="1">
    <source>
        <dbReference type="SAM" id="MobiDB-lite"/>
    </source>
</evidence>
<gene>
    <name evidence="2" type="ORF">NOR51B_2790</name>
</gene>
<organism evidence="2 3">
    <name type="scientific">Luminiphilus syltensis NOR5-1B</name>
    <dbReference type="NCBI Taxonomy" id="565045"/>
    <lineage>
        <taxon>Bacteria</taxon>
        <taxon>Pseudomonadati</taxon>
        <taxon>Pseudomonadota</taxon>
        <taxon>Gammaproteobacteria</taxon>
        <taxon>Cellvibrionales</taxon>
        <taxon>Halieaceae</taxon>
        <taxon>Luminiphilus</taxon>
    </lineage>
</organism>
<name>B8KVF9_9GAMM</name>
<sequence length="40" mass="4399">MDCFDKSSKVPGTLLGSDRVRQQNSGDDDRRTSVEAVTVK</sequence>
<reference evidence="3" key="1">
    <citation type="journal article" date="2013" name="BMC Microbiol.">
        <title>Taxonomy and evolution of bacteriochlorophyll a-containing members of the OM60/NOR5 clade of marine gammaproteobacteria: description of Luminiphilus syltensis gen. nov., sp. nov., reclassification of Haliea rubra as Pseudohaliea rubra gen. nov., comb. nov., and emendation of Chromatocurvus halotolerans.</title>
        <authorList>
            <person name="Spring S."/>
            <person name="Riedel T."/>
            <person name="Sproer C."/>
            <person name="Yan S."/>
            <person name="Harder J."/>
            <person name="Fuchs B.M."/>
        </authorList>
    </citation>
    <scope>NUCLEOTIDE SEQUENCE [LARGE SCALE GENOMIC DNA]</scope>
    <source>
        <strain evidence="3">NOR51-B</strain>
    </source>
</reference>
<dbReference type="Proteomes" id="UP000004699">
    <property type="component" value="Unassembled WGS sequence"/>
</dbReference>
<dbReference type="STRING" id="565045.NOR51B_2790"/>
<keyword evidence="3" id="KW-1185">Reference proteome</keyword>
<dbReference type="EMBL" id="DS999411">
    <property type="protein sequence ID" value="EED36837.1"/>
    <property type="molecule type" value="Genomic_DNA"/>
</dbReference>
<evidence type="ECO:0000313" key="2">
    <source>
        <dbReference type="EMBL" id="EED36837.1"/>
    </source>
</evidence>